<dbReference type="Proteomes" id="UP001162156">
    <property type="component" value="Unassembled WGS sequence"/>
</dbReference>
<protein>
    <submittedName>
        <fullName evidence="1">Uncharacterized protein</fullName>
    </submittedName>
</protein>
<evidence type="ECO:0000313" key="2">
    <source>
        <dbReference type="Proteomes" id="UP001162156"/>
    </source>
</evidence>
<comment type="caution">
    <text evidence="1">The sequence shown here is derived from an EMBL/GenBank/DDBJ whole genome shotgun (WGS) entry which is preliminary data.</text>
</comment>
<sequence length="191" mass="21796">MQNLQENLRKHVLSTNKHPGKCIYECKFCTEDHFQSNFAKEFKAHLITRHSEMFGNGAEAATYVAGIYDVQDDSTYVDDTADIDQTHERNVVPQTTKIDDTNENILKLKTHDDPIVSQLSANVSSTSEQTPKDRTLDQMLPMFIIPKDEAVTVENLPDTWNLVGRYDVEEESGTLIPFQNDGESLFQEHFQ</sequence>
<keyword evidence="2" id="KW-1185">Reference proteome</keyword>
<dbReference type="EMBL" id="JANEYF010000769">
    <property type="protein sequence ID" value="KAJ8968054.1"/>
    <property type="molecule type" value="Genomic_DNA"/>
</dbReference>
<proteinExistence type="predicted"/>
<organism evidence="1 2">
    <name type="scientific">Rhamnusium bicolor</name>
    <dbReference type="NCBI Taxonomy" id="1586634"/>
    <lineage>
        <taxon>Eukaryota</taxon>
        <taxon>Metazoa</taxon>
        <taxon>Ecdysozoa</taxon>
        <taxon>Arthropoda</taxon>
        <taxon>Hexapoda</taxon>
        <taxon>Insecta</taxon>
        <taxon>Pterygota</taxon>
        <taxon>Neoptera</taxon>
        <taxon>Endopterygota</taxon>
        <taxon>Coleoptera</taxon>
        <taxon>Polyphaga</taxon>
        <taxon>Cucujiformia</taxon>
        <taxon>Chrysomeloidea</taxon>
        <taxon>Cerambycidae</taxon>
        <taxon>Lepturinae</taxon>
        <taxon>Rhagiini</taxon>
        <taxon>Rhamnusium</taxon>
    </lineage>
</organism>
<reference evidence="1" key="1">
    <citation type="journal article" date="2023" name="Insect Mol. Biol.">
        <title>Genome sequencing provides insights into the evolution of gene families encoding plant cell wall-degrading enzymes in longhorned beetles.</title>
        <authorList>
            <person name="Shin N.R."/>
            <person name="Okamura Y."/>
            <person name="Kirsch R."/>
            <person name="Pauchet Y."/>
        </authorList>
    </citation>
    <scope>NUCLEOTIDE SEQUENCE</scope>
    <source>
        <strain evidence="1">RBIC_L_NR</strain>
    </source>
</reference>
<gene>
    <name evidence="1" type="ORF">NQ314_002493</name>
</gene>
<evidence type="ECO:0000313" key="1">
    <source>
        <dbReference type="EMBL" id="KAJ8968054.1"/>
    </source>
</evidence>
<name>A0AAV8ZQQ1_9CUCU</name>
<accession>A0AAV8ZQQ1</accession>
<dbReference type="AlphaFoldDB" id="A0AAV8ZQQ1"/>